<dbReference type="Proteomes" id="UP000037747">
    <property type="component" value="Unassembled WGS sequence"/>
</dbReference>
<comment type="caution">
    <text evidence="1">The sequence shown here is derived from an EMBL/GenBank/DDBJ whole genome shotgun (WGS) entry which is preliminary data.</text>
</comment>
<dbReference type="AlphaFoldDB" id="A0A0N0BQT7"/>
<proteinExistence type="predicted"/>
<organism evidence="1 2">
    <name type="scientific">Halorubrum tropicale</name>
    <dbReference type="NCBI Taxonomy" id="1765655"/>
    <lineage>
        <taxon>Archaea</taxon>
        <taxon>Methanobacteriati</taxon>
        <taxon>Methanobacteriota</taxon>
        <taxon>Stenosarchaea group</taxon>
        <taxon>Halobacteria</taxon>
        <taxon>Halobacteriales</taxon>
        <taxon>Haloferacaceae</taxon>
        <taxon>Halorubrum</taxon>
    </lineage>
</organism>
<protein>
    <submittedName>
        <fullName evidence="1">Uncharacterized protein</fullName>
    </submittedName>
</protein>
<sequence>MSDFRINTEVTYLLVGWRPPAIAFYRLNDGIKIVKCYVPAFTLSSHADTEITSRPLAIWVLH</sequence>
<evidence type="ECO:0000313" key="2">
    <source>
        <dbReference type="Proteomes" id="UP000037747"/>
    </source>
</evidence>
<dbReference type="EMBL" id="LIST01000005">
    <property type="protein sequence ID" value="KOX95870.1"/>
    <property type="molecule type" value="Genomic_DNA"/>
</dbReference>
<gene>
    <name evidence="1" type="ORF">AMR74_13135</name>
</gene>
<evidence type="ECO:0000313" key="1">
    <source>
        <dbReference type="EMBL" id="KOX95870.1"/>
    </source>
</evidence>
<dbReference type="RefSeq" id="WP_053772510.1">
    <property type="nucleotide sequence ID" value="NZ_LIST01000005.1"/>
</dbReference>
<name>A0A0N0BQT7_9EURY</name>
<reference evidence="1 2" key="1">
    <citation type="submission" date="2015-08" db="EMBL/GenBank/DDBJ databases">
        <title>Genomes of Isolates from Cabo Rojo, PR.</title>
        <authorList>
            <person name="Sanchez-Nieves R.L."/>
            <person name="Montalvo-Rodriguez R."/>
        </authorList>
    </citation>
    <scope>NUCLEOTIDE SEQUENCE [LARGE SCALE GENOMIC DNA]</scope>
    <source>
        <strain evidence="1 2">5</strain>
    </source>
</reference>
<accession>A0A0N0BQT7</accession>
<dbReference type="PATRIC" id="fig|1705389.3.peg.1540"/>
<keyword evidence="2" id="KW-1185">Reference proteome</keyword>